<dbReference type="AlphaFoldDB" id="A0A2K8MKB6"/>
<evidence type="ECO:0000313" key="8">
    <source>
        <dbReference type="Proteomes" id="UP000229081"/>
    </source>
</evidence>
<feature type="transmembrane region" description="Helical" evidence="6">
    <location>
        <begin position="246"/>
        <end position="263"/>
    </location>
</feature>
<evidence type="ECO:0000256" key="2">
    <source>
        <dbReference type="ARBA" id="ARBA00022475"/>
    </source>
</evidence>
<feature type="transmembrane region" description="Helical" evidence="6">
    <location>
        <begin position="401"/>
        <end position="421"/>
    </location>
</feature>
<keyword evidence="8" id="KW-1185">Reference proteome</keyword>
<dbReference type="InterPro" id="IPR050833">
    <property type="entry name" value="Poly_Biosynth_Transport"/>
</dbReference>
<name>A0A2K8MKB6_9SPHN</name>
<organism evidence="7 8">
    <name type="scientific">Sphingomonas psychrotolerans</name>
    <dbReference type="NCBI Taxonomy" id="1327635"/>
    <lineage>
        <taxon>Bacteria</taxon>
        <taxon>Pseudomonadati</taxon>
        <taxon>Pseudomonadota</taxon>
        <taxon>Alphaproteobacteria</taxon>
        <taxon>Sphingomonadales</taxon>
        <taxon>Sphingomonadaceae</taxon>
        <taxon>Sphingomonas</taxon>
    </lineage>
</organism>
<feature type="transmembrane region" description="Helical" evidence="6">
    <location>
        <begin position="80"/>
        <end position="105"/>
    </location>
</feature>
<dbReference type="PANTHER" id="PTHR30250:SF26">
    <property type="entry name" value="PSMA PROTEIN"/>
    <property type="match status" value="1"/>
</dbReference>
<feature type="transmembrane region" description="Helical" evidence="6">
    <location>
        <begin position="223"/>
        <end position="240"/>
    </location>
</feature>
<evidence type="ECO:0000256" key="1">
    <source>
        <dbReference type="ARBA" id="ARBA00004651"/>
    </source>
</evidence>
<evidence type="ECO:0000256" key="4">
    <source>
        <dbReference type="ARBA" id="ARBA00022989"/>
    </source>
</evidence>
<dbReference type="OrthoDB" id="7209965at2"/>
<dbReference type="RefSeq" id="WP_100284083.1">
    <property type="nucleotide sequence ID" value="NZ_CP024923.1"/>
</dbReference>
<dbReference type="Proteomes" id="UP000229081">
    <property type="component" value="Chromosome"/>
</dbReference>
<feature type="transmembrane region" description="Helical" evidence="6">
    <location>
        <begin position="433"/>
        <end position="455"/>
    </location>
</feature>
<feature type="transmembrane region" description="Helical" evidence="6">
    <location>
        <begin position="125"/>
        <end position="146"/>
    </location>
</feature>
<comment type="subcellular location">
    <subcellularLocation>
        <location evidence="1">Cell membrane</location>
        <topology evidence="1">Multi-pass membrane protein</topology>
    </subcellularLocation>
</comment>
<feature type="transmembrane region" description="Helical" evidence="6">
    <location>
        <begin position="461"/>
        <end position="481"/>
    </location>
</feature>
<evidence type="ECO:0000256" key="5">
    <source>
        <dbReference type="ARBA" id="ARBA00023136"/>
    </source>
</evidence>
<gene>
    <name evidence="7" type="ORF">CVN68_21960</name>
</gene>
<keyword evidence="2" id="KW-1003">Cell membrane</keyword>
<evidence type="ECO:0000256" key="6">
    <source>
        <dbReference type="SAM" id="Phobius"/>
    </source>
</evidence>
<keyword evidence="5 6" id="KW-0472">Membrane</keyword>
<protein>
    <recommendedName>
        <fullName evidence="9">Membrane protein involved in the export of O-antigen and teichoic acid</fullName>
    </recommendedName>
</protein>
<feature type="transmembrane region" description="Helical" evidence="6">
    <location>
        <begin position="182"/>
        <end position="202"/>
    </location>
</feature>
<reference evidence="7 8" key="1">
    <citation type="submission" date="2017-11" db="EMBL/GenBank/DDBJ databases">
        <title>Complete genome sequence of Sphingomonas sp. Strain Cra20, a psychrotolerant potential plant growth promoting rhizobacteria.</title>
        <authorList>
            <person name="Luo Y."/>
        </authorList>
    </citation>
    <scope>NUCLEOTIDE SEQUENCE [LARGE SCALE GENOMIC DNA]</scope>
    <source>
        <strain evidence="7 8">Cra20</strain>
    </source>
</reference>
<feature type="transmembrane region" description="Helical" evidence="6">
    <location>
        <begin position="309"/>
        <end position="333"/>
    </location>
</feature>
<evidence type="ECO:0008006" key="9">
    <source>
        <dbReference type="Google" id="ProtNLM"/>
    </source>
</evidence>
<dbReference type="EMBL" id="CP024923">
    <property type="protein sequence ID" value="ATY34295.1"/>
    <property type="molecule type" value="Genomic_DNA"/>
</dbReference>
<feature type="transmembrane region" description="Helical" evidence="6">
    <location>
        <begin position="339"/>
        <end position="365"/>
    </location>
</feature>
<dbReference type="KEGG" id="sphc:CVN68_21960"/>
<keyword evidence="4 6" id="KW-1133">Transmembrane helix</keyword>
<feature type="transmembrane region" description="Helical" evidence="6">
    <location>
        <begin position="12"/>
        <end position="36"/>
    </location>
</feature>
<sequence length="501" mass="53645">MSLGILGRNAAFSVAQVGISAVLLFALYRVLIHFITIADVGLWSLVMASTSVARLSEMGLGGGVVRFVAADLGRGDGRKAAVTIGMSLALVTGMILLASALLYPIFQIGLEKALPQEMLPNGLVLLRYAVASLVLTTIANVFLSALDGMQRMDLRATTQLGGSIVQLVAALVLVPAHGVLGLGPVQIITACFTLVVAAVIAIRQIRQPLAAWWTWDRKRARELVKYGGGLQVAAVGQLLFDPTVKVLLTYFGGLAFTGYYEMANRMMLQFRSMIVSAYNALVPFVAGRLETSSDRHGDVRRVYIQSFRFLFVTAFAYYGVIGAALPFVLTLWLGHFEPAFLAIATLCWLGWWANTMVGPSYFLYLAVGRLRWAVTAQLTIGVLNLIFAWALGLAFGGAGVLIGSALGLALGGGVTLIAFHLEHHISLRDCIPFEALPLASAMLVGATACIAFAIHLTAPTLIQFAAGPALVGIVAAAMLWHQPVYRALWTRMRAILPRSAS</sequence>
<dbReference type="PANTHER" id="PTHR30250">
    <property type="entry name" value="PST FAMILY PREDICTED COLANIC ACID TRANSPORTER"/>
    <property type="match status" value="1"/>
</dbReference>
<keyword evidence="3 6" id="KW-0812">Transmembrane</keyword>
<feature type="transmembrane region" description="Helical" evidence="6">
    <location>
        <begin position="372"/>
        <end position="395"/>
    </location>
</feature>
<accession>A0A2K8MKB6</accession>
<evidence type="ECO:0000313" key="7">
    <source>
        <dbReference type="EMBL" id="ATY34295.1"/>
    </source>
</evidence>
<proteinExistence type="predicted"/>
<feature type="transmembrane region" description="Helical" evidence="6">
    <location>
        <begin position="158"/>
        <end position="176"/>
    </location>
</feature>
<evidence type="ECO:0000256" key="3">
    <source>
        <dbReference type="ARBA" id="ARBA00022692"/>
    </source>
</evidence>
<dbReference type="GO" id="GO:0005886">
    <property type="term" value="C:plasma membrane"/>
    <property type="evidence" value="ECO:0007669"/>
    <property type="project" value="UniProtKB-SubCell"/>
</dbReference>